<dbReference type="RefSeq" id="WP_376847410.1">
    <property type="nucleotide sequence ID" value="NZ_JBHSFW010000019.1"/>
</dbReference>
<dbReference type="Proteomes" id="UP001596022">
    <property type="component" value="Unassembled WGS sequence"/>
</dbReference>
<gene>
    <name evidence="3" type="ORF">ACFO4N_16465</name>
</gene>
<dbReference type="Pfam" id="PF00144">
    <property type="entry name" value="Beta-lactamase"/>
    <property type="match status" value="1"/>
</dbReference>
<organism evidence="3 4">
    <name type="scientific">Camelliibacillus cellulosilyticus</name>
    <dbReference type="NCBI Taxonomy" id="2174486"/>
    <lineage>
        <taxon>Bacteria</taxon>
        <taxon>Bacillati</taxon>
        <taxon>Bacillota</taxon>
        <taxon>Bacilli</taxon>
        <taxon>Bacillales</taxon>
        <taxon>Sporolactobacillaceae</taxon>
        <taxon>Camelliibacillus</taxon>
    </lineage>
</organism>
<feature type="domain" description="Beta-lactamase-related" evidence="2">
    <location>
        <begin position="28"/>
        <end position="388"/>
    </location>
</feature>
<evidence type="ECO:0000259" key="2">
    <source>
        <dbReference type="Pfam" id="PF00144"/>
    </source>
</evidence>
<keyword evidence="1 3" id="KW-0378">Hydrolase</keyword>
<evidence type="ECO:0000313" key="4">
    <source>
        <dbReference type="Proteomes" id="UP001596022"/>
    </source>
</evidence>
<reference evidence="4" key="1">
    <citation type="journal article" date="2019" name="Int. J. Syst. Evol. Microbiol.">
        <title>The Global Catalogue of Microorganisms (GCM) 10K type strain sequencing project: providing services to taxonomists for standard genome sequencing and annotation.</title>
        <authorList>
            <consortium name="The Broad Institute Genomics Platform"/>
            <consortium name="The Broad Institute Genome Sequencing Center for Infectious Disease"/>
            <person name="Wu L."/>
            <person name="Ma J."/>
        </authorList>
    </citation>
    <scope>NUCLEOTIDE SEQUENCE [LARGE SCALE GENOMIC DNA]</scope>
    <source>
        <strain evidence="4">CGMCC 1.16306</strain>
    </source>
</reference>
<dbReference type="PANTHER" id="PTHR43283">
    <property type="entry name" value="BETA-LACTAMASE-RELATED"/>
    <property type="match status" value="1"/>
</dbReference>
<dbReference type="PANTHER" id="PTHR43283:SF11">
    <property type="entry name" value="BETA-LACTAMASE-RELATED DOMAIN-CONTAINING PROTEIN"/>
    <property type="match status" value="1"/>
</dbReference>
<evidence type="ECO:0000256" key="1">
    <source>
        <dbReference type="ARBA" id="ARBA00022801"/>
    </source>
</evidence>
<dbReference type="InterPro" id="IPR001466">
    <property type="entry name" value="Beta-lactam-related"/>
</dbReference>
<dbReference type="SUPFAM" id="SSF56601">
    <property type="entry name" value="beta-lactamase/transpeptidase-like"/>
    <property type="match status" value="1"/>
</dbReference>
<dbReference type="Gene3D" id="3.40.710.10">
    <property type="entry name" value="DD-peptidase/beta-lactamase superfamily"/>
    <property type="match status" value="1"/>
</dbReference>
<comment type="caution">
    <text evidence="3">The sequence shown here is derived from an EMBL/GenBank/DDBJ whole genome shotgun (WGS) entry which is preliminary data.</text>
</comment>
<evidence type="ECO:0000313" key="3">
    <source>
        <dbReference type="EMBL" id="MFC4620297.1"/>
    </source>
</evidence>
<protein>
    <submittedName>
        <fullName evidence="3">Serine hydrolase domain-containing protein</fullName>
        <ecNumber evidence="3">3.-.-.-</ecNumber>
    </submittedName>
</protein>
<dbReference type="InterPro" id="IPR012338">
    <property type="entry name" value="Beta-lactam/transpept-like"/>
</dbReference>
<dbReference type="EMBL" id="JBHSFW010000019">
    <property type="protein sequence ID" value="MFC4620297.1"/>
    <property type="molecule type" value="Genomic_DNA"/>
</dbReference>
<dbReference type="EC" id="3.-.-.-" evidence="3"/>
<sequence>MGLSTSRHLADIISESLETAISNGVFSGGVATIIENLGNALTIAKGKTSSIDESPAIEANTLFDLASLTKVVATTPSILMSIQKGRLSLSDRVIDLIPELKQDKAGMTIAHLLTHTSGLPAWRPLFINHHGSESYIKAIAEEPLIGEPGCQVVYSDLGFMLLGFVLERIWDDELDSIAQTLVFSPLKMDATAYRPLETFKDRSINIAATEKGNGFEKNMVLDYLSKYEKAGLPAGSLKISNDEITALDWREGVITGTVHDCNAFYGLDGVSGHAGLFSTVEDLQKYINVWMADDGASFIDPFLRDIATRCHTGRLAPKRALGWEASSIGGNLSQMATGCSGGDLLSKHAFGHTGFTGTSIWCDPDRHAALILLTNRVHPEATDITKWRKAIHNRVFAAFGGSVQNPL</sequence>
<name>A0ABV9GQK2_9BACL</name>
<proteinExistence type="predicted"/>
<accession>A0ABV9GQK2</accession>
<dbReference type="GO" id="GO:0016787">
    <property type="term" value="F:hydrolase activity"/>
    <property type="evidence" value="ECO:0007669"/>
    <property type="project" value="UniProtKB-KW"/>
</dbReference>
<dbReference type="InterPro" id="IPR050789">
    <property type="entry name" value="Diverse_Enzym_Activities"/>
</dbReference>
<keyword evidence="4" id="KW-1185">Reference proteome</keyword>